<evidence type="ECO:0000313" key="2">
    <source>
        <dbReference type="EMBL" id="SMP14943.1"/>
    </source>
</evidence>
<dbReference type="RefSeq" id="WP_155194394.1">
    <property type="nucleotide sequence ID" value="NZ_BAAAEA010000003.1"/>
</dbReference>
<proteinExistence type="predicted"/>
<sequence>MRSMQETPLNETRTGFQPFAISAEAVDQTAHMKIAVVFLLAVLTVAAAGIFTINSSKASQAGELTHTATQGLLATKSDRAAGPDRANSCDSQAWGAWSEDCASALNGGRKVRNVSYTTVEKASPTVNETILARYPAAN</sequence>
<keyword evidence="3" id="KW-1185">Reference proteome</keyword>
<dbReference type="Proteomes" id="UP001157914">
    <property type="component" value="Unassembled WGS sequence"/>
</dbReference>
<protein>
    <recommendedName>
        <fullName evidence="4">Phosphopantetheine adenylyltransferase</fullName>
    </recommendedName>
</protein>
<evidence type="ECO:0008006" key="4">
    <source>
        <dbReference type="Google" id="ProtNLM"/>
    </source>
</evidence>
<evidence type="ECO:0000256" key="1">
    <source>
        <dbReference type="SAM" id="Phobius"/>
    </source>
</evidence>
<dbReference type="EMBL" id="FXTT01000002">
    <property type="protein sequence ID" value="SMP14943.1"/>
    <property type="molecule type" value="Genomic_DNA"/>
</dbReference>
<feature type="transmembrane region" description="Helical" evidence="1">
    <location>
        <begin position="34"/>
        <end position="53"/>
    </location>
</feature>
<keyword evidence="1" id="KW-0472">Membrane</keyword>
<accession>A0ABY1NSN1</accession>
<gene>
    <name evidence="2" type="ORF">SAMN06265374_1499</name>
</gene>
<reference evidence="2 3" key="1">
    <citation type="submission" date="2017-05" db="EMBL/GenBank/DDBJ databases">
        <authorList>
            <person name="Varghese N."/>
            <person name="Submissions S."/>
        </authorList>
    </citation>
    <scope>NUCLEOTIDE SEQUENCE [LARGE SCALE GENOMIC DNA]</scope>
    <source>
        <strain evidence="2 3">DSM 15949</strain>
    </source>
</reference>
<name>A0ABY1NSN1_9HYPH</name>
<keyword evidence="1" id="KW-1133">Transmembrane helix</keyword>
<keyword evidence="1" id="KW-0812">Transmembrane</keyword>
<evidence type="ECO:0000313" key="3">
    <source>
        <dbReference type="Proteomes" id="UP001157914"/>
    </source>
</evidence>
<organism evidence="2 3">
    <name type="scientific">Roseibium denhamense</name>
    <dbReference type="NCBI Taxonomy" id="76305"/>
    <lineage>
        <taxon>Bacteria</taxon>
        <taxon>Pseudomonadati</taxon>
        <taxon>Pseudomonadota</taxon>
        <taxon>Alphaproteobacteria</taxon>
        <taxon>Hyphomicrobiales</taxon>
        <taxon>Stappiaceae</taxon>
        <taxon>Roseibium</taxon>
    </lineage>
</organism>
<comment type="caution">
    <text evidence="2">The sequence shown here is derived from an EMBL/GenBank/DDBJ whole genome shotgun (WGS) entry which is preliminary data.</text>
</comment>